<dbReference type="EMBL" id="KZ452001">
    <property type="protein sequence ID" value="PKA52771.1"/>
    <property type="molecule type" value="Genomic_DNA"/>
</dbReference>
<keyword evidence="2" id="KW-0964">Secreted</keyword>
<feature type="chain" id="PRO_5014133302" evidence="4">
    <location>
        <begin position="30"/>
        <end position="142"/>
    </location>
</feature>
<feature type="domain" description="Bifunctional inhibitor/plant lipid transfer protein/seed storage helical" evidence="5">
    <location>
        <begin position="34"/>
        <end position="96"/>
    </location>
</feature>
<reference evidence="6 7" key="1">
    <citation type="journal article" date="2017" name="Nature">
        <title>The Apostasia genome and the evolution of orchids.</title>
        <authorList>
            <person name="Zhang G.Q."/>
            <person name="Liu K.W."/>
            <person name="Li Z."/>
            <person name="Lohaus R."/>
            <person name="Hsiao Y.Y."/>
            <person name="Niu S.C."/>
            <person name="Wang J.Y."/>
            <person name="Lin Y.C."/>
            <person name="Xu Q."/>
            <person name="Chen L.J."/>
            <person name="Yoshida K."/>
            <person name="Fujiwara S."/>
            <person name="Wang Z.W."/>
            <person name="Zhang Y.Q."/>
            <person name="Mitsuda N."/>
            <person name="Wang M."/>
            <person name="Liu G.H."/>
            <person name="Pecoraro L."/>
            <person name="Huang H.X."/>
            <person name="Xiao X.J."/>
            <person name="Lin M."/>
            <person name="Wu X.Y."/>
            <person name="Wu W.L."/>
            <person name="Chen Y.Y."/>
            <person name="Chang S.B."/>
            <person name="Sakamoto S."/>
            <person name="Ohme-Takagi M."/>
            <person name="Yagi M."/>
            <person name="Zeng S.J."/>
            <person name="Shen C.Y."/>
            <person name="Yeh C.M."/>
            <person name="Luo Y.B."/>
            <person name="Tsai W.C."/>
            <person name="Van de Peer Y."/>
            <person name="Liu Z.J."/>
        </authorList>
    </citation>
    <scope>NUCLEOTIDE SEQUENCE [LARGE SCALE GENOMIC DNA]</scope>
    <source>
        <strain evidence="7">cv. Shenzhen</strain>
        <tissue evidence="6">Stem</tissue>
    </source>
</reference>
<dbReference type="InterPro" id="IPR036312">
    <property type="entry name" value="Bifun_inhib/LTP/seed_sf"/>
</dbReference>
<sequence length="142" mass="15029">MAPAMKTKTLSAFLVVLLAVAGAGRQAAAQTANCSAGLSDLTVCAPFVVPGAAGGPPIPSAQCCSALKGVNRECLCNTLDIISKLPSTCSLPAVSCSEFFFFFKLLLFFKISGGIYIQVPKQLIITFERHILNIYHLVPTYT</sequence>
<dbReference type="GO" id="GO:0005576">
    <property type="term" value="C:extracellular region"/>
    <property type="evidence" value="ECO:0007669"/>
    <property type="project" value="UniProtKB-SubCell"/>
</dbReference>
<evidence type="ECO:0000256" key="4">
    <source>
        <dbReference type="SAM" id="SignalP"/>
    </source>
</evidence>
<evidence type="ECO:0000259" key="5">
    <source>
        <dbReference type="SMART" id="SM00499"/>
    </source>
</evidence>
<gene>
    <name evidence="6" type="primary">MEN-8</name>
    <name evidence="6" type="ORF">AXF42_Ash001752</name>
</gene>
<dbReference type="PANTHER" id="PTHR35501">
    <property type="entry name" value="PROTEIN YY1"/>
    <property type="match status" value="1"/>
</dbReference>
<keyword evidence="7" id="KW-1185">Reference proteome</keyword>
<organism evidence="6 7">
    <name type="scientific">Apostasia shenzhenica</name>
    <dbReference type="NCBI Taxonomy" id="1088818"/>
    <lineage>
        <taxon>Eukaryota</taxon>
        <taxon>Viridiplantae</taxon>
        <taxon>Streptophyta</taxon>
        <taxon>Embryophyta</taxon>
        <taxon>Tracheophyta</taxon>
        <taxon>Spermatophyta</taxon>
        <taxon>Magnoliopsida</taxon>
        <taxon>Liliopsida</taxon>
        <taxon>Asparagales</taxon>
        <taxon>Orchidaceae</taxon>
        <taxon>Apostasioideae</taxon>
        <taxon>Apostasia</taxon>
    </lineage>
</organism>
<accession>A0A2I0AB48</accession>
<evidence type="ECO:0000313" key="7">
    <source>
        <dbReference type="Proteomes" id="UP000236161"/>
    </source>
</evidence>
<dbReference type="Proteomes" id="UP000236161">
    <property type="component" value="Unassembled WGS sequence"/>
</dbReference>
<evidence type="ECO:0000256" key="1">
    <source>
        <dbReference type="ARBA" id="ARBA00004613"/>
    </source>
</evidence>
<evidence type="ECO:0000313" key="6">
    <source>
        <dbReference type="EMBL" id="PKA52771.1"/>
    </source>
</evidence>
<feature type="signal peptide" evidence="4">
    <location>
        <begin position="1"/>
        <end position="29"/>
    </location>
</feature>
<dbReference type="SUPFAM" id="SSF47699">
    <property type="entry name" value="Bifunctional inhibitor/lipid-transfer protein/seed storage 2S albumin"/>
    <property type="match status" value="1"/>
</dbReference>
<dbReference type="InterPro" id="IPR016140">
    <property type="entry name" value="Bifunc_inhib/LTP/seed_store"/>
</dbReference>
<dbReference type="Pfam" id="PF00234">
    <property type="entry name" value="Tryp_alpha_amyl"/>
    <property type="match status" value="1"/>
</dbReference>
<dbReference type="AlphaFoldDB" id="A0A2I0AB48"/>
<proteinExistence type="inferred from homology"/>
<dbReference type="PANTHER" id="PTHR35501:SF3">
    <property type="entry name" value="PROTEIN YY1"/>
    <property type="match status" value="1"/>
</dbReference>
<evidence type="ECO:0000256" key="3">
    <source>
        <dbReference type="ARBA" id="ARBA00038300"/>
    </source>
</evidence>
<evidence type="ECO:0000256" key="2">
    <source>
        <dbReference type="ARBA" id="ARBA00022525"/>
    </source>
</evidence>
<dbReference type="OrthoDB" id="1873458at2759"/>
<name>A0A2I0AB48_9ASPA</name>
<comment type="subcellular location">
    <subcellularLocation>
        <location evidence="1">Secreted</location>
    </subcellularLocation>
</comment>
<protein>
    <submittedName>
        <fullName evidence="6">Protein MEN-8</fullName>
    </submittedName>
</protein>
<dbReference type="SMART" id="SM00499">
    <property type="entry name" value="AAI"/>
    <property type="match status" value="1"/>
</dbReference>
<comment type="similarity">
    <text evidence="3">Belongs to the A9/FIL1 family.</text>
</comment>
<dbReference type="Gene3D" id="1.10.110.10">
    <property type="entry name" value="Plant lipid-transfer and hydrophobic proteins"/>
    <property type="match status" value="1"/>
</dbReference>
<keyword evidence="4" id="KW-0732">Signal</keyword>